<feature type="domain" description="DUF6268" evidence="2">
    <location>
        <begin position="31"/>
        <end position="285"/>
    </location>
</feature>
<dbReference type="AlphaFoldDB" id="A0AAW9S576"/>
<evidence type="ECO:0000313" key="4">
    <source>
        <dbReference type="Proteomes" id="UP001403385"/>
    </source>
</evidence>
<dbReference type="InterPro" id="IPR046235">
    <property type="entry name" value="DUF6268"/>
</dbReference>
<comment type="caution">
    <text evidence="3">The sequence shown here is derived from an EMBL/GenBank/DDBJ whole genome shotgun (WGS) entry which is preliminary data.</text>
</comment>
<name>A0AAW9S576_9BACT</name>
<feature type="chain" id="PRO_5043891939" evidence="1">
    <location>
        <begin position="20"/>
        <end position="298"/>
    </location>
</feature>
<accession>A0AAW9S576</accession>
<evidence type="ECO:0000259" key="2">
    <source>
        <dbReference type="Pfam" id="PF19783"/>
    </source>
</evidence>
<gene>
    <name evidence="3" type="ORF">AAG747_06715</name>
</gene>
<organism evidence="3 4">
    <name type="scientific">Rapidithrix thailandica</name>
    <dbReference type="NCBI Taxonomy" id="413964"/>
    <lineage>
        <taxon>Bacteria</taxon>
        <taxon>Pseudomonadati</taxon>
        <taxon>Bacteroidota</taxon>
        <taxon>Cytophagia</taxon>
        <taxon>Cytophagales</taxon>
        <taxon>Flammeovirgaceae</taxon>
        <taxon>Rapidithrix</taxon>
    </lineage>
</organism>
<feature type="signal peptide" evidence="1">
    <location>
        <begin position="1"/>
        <end position="19"/>
    </location>
</feature>
<keyword evidence="1" id="KW-0732">Signal</keyword>
<evidence type="ECO:0000313" key="3">
    <source>
        <dbReference type="EMBL" id="MEN7547590.1"/>
    </source>
</evidence>
<sequence length="298" mass="34062">MKKQLLVLLILTSCHIGYAQFEDGFQVSNTMFPENAKVDIFKSQISLQKSLRVSDKGAAVIVGGSYMFSKFDFDRYKSPYSFSSLENFHSASVKLGYTRALGKNLRFLALTEPMFSSNLDDELKIRDFSIIGIVVFTLSNKHKNSFFNFGLVYDSQLGFPVGVLNFQRIVNKKWSFRLGAPSFNLAYNLNERNTLQPFAKLDWFYGNVSRSVLSSLGDTKSRLSHIALLGGMAYIHKMGKHISLSVEGGYSLVNELDILNYEIDDNELLDFDMRNNLYLKLEVRYKFLRSKPPVHKRM</sequence>
<proteinExistence type="predicted"/>
<keyword evidence="4" id="KW-1185">Reference proteome</keyword>
<dbReference type="RefSeq" id="WP_346820377.1">
    <property type="nucleotide sequence ID" value="NZ_JBDKWZ010000003.1"/>
</dbReference>
<dbReference type="Proteomes" id="UP001403385">
    <property type="component" value="Unassembled WGS sequence"/>
</dbReference>
<dbReference type="EMBL" id="JBDKWZ010000003">
    <property type="protein sequence ID" value="MEN7547590.1"/>
    <property type="molecule type" value="Genomic_DNA"/>
</dbReference>
<dbReference type="Pfam" id="PF19783">
    <property type="entry name" value="DUF6268"/>
    <property type="match status" value="1"/>
</dbReference>
<protein>
    <submittedName>
        <fullName evidence="3">DUF6268 family outer membrane beta-barrel protein</fullName>
    </submittedName>
</protein>
<reference evidence="3 4" key="1">
    <citation type="submission" date="2024-04" db="EMBL/GenBank/DDBJ databases">
        <title>Novel genus in family Flammeovirgaceae.</title>
        <authorList>
            <person name="Nguyen T.H."/>
            <person name="Vuong T.Q."/>
            <person name="Le H."/>
            <person name="Kim S.-G."/>
        </authorList>
    </citation>
    <scope>NUCLEOTIDE SEQUENCE [LARGE SCALE GENOMIC DNA]</scope>
    <source>
        <strain evidence="3 4">JCM 23209</strain>
    </source>
</reference>
<evidence type="ECO:0000256" key="1">
    <source>
        <dbReference type="SAM" id="SignalP"/>
    </source>
</evidence>